<dbReference type="InterPro" id="IPR020781">
    <property type="entry name" value="ATPase_OSCP/d_CS"/>
</dbReference>
<keyword evidence="10" id="KW-1185">Reference proteome</keyword>
<comment type="caution">
    <text evidence="9">The sequence shown here is derived from an EMBL/GenBank/DDBJ whole genome shotgun (WGS) entry which is preliminary data.</text>
</comment>
<dbReference type="AlphaFoldDB" id="A0A1Z5HWE4"/>
<dbReference type="OrthoDB" id="9802471at2"/>
<protein>
    <recommendedName>
        <fullName evidence="8">ATP synthase subunit delta</fullName>
    </recommendedName>
    <alternativeName>
        <fullName evidence="8">ATP synthase F(1) sector subunit delta</fullName>
    </alternativeName>
    <alternativeName>
        <fullName evidence="8">F-type ATPase subunit delta</fullName>
        <shortName evidence="8">F-ATPase subunit delta</shortName>
    </alternativeName>
</protein>
<dbReference type="NCBIfam" id="NF004402">
    <property type="entry name" value="PRK05758.2-2"/>
    <property type="match status" value="1"/>
</dbReference>
<dbReference type="PRINTS" id="PR00125">
    <property type="entry name" value="ATPASEDELTA"/>
</dbReference>
<comment type="function">
    <text evidence="8">F(1)F(0) ATP synthase produces ATP from ADP in the presence of a proton or sodium gradient. F-type ATPases consist of two structural domains, F(1) containing the extramembraneous catalytic core and F(0) containing the membrane proton channel, linked together by a central stalk and a peripheral stalk. During catalysis, ATP synthesis in the catalytic domain of F(1) is coupled via a rotary mechanism of the central stalk subunits to proton translocation.</text>
</comment>
<evidence type="ECO:0000256" key="2">
    <source>
        <dbReference type="ARBA" id="ARBA00022448"/>
    </source>
</evidence>
<dbReference type="InterPro" id="IPR000711">
    <property type="entry name" value="ATPase_OSCP/dsu"/>
</dbReference>
<keyword evidence="8" id="KW-1003">Cell membrane</keyword>
<dbReference type="HAMAP" id="MF_01416">
    <property type="entry name" value="ATP_synth_delta_bact"/>
    <property type="match status" value="1"/>
</dbReference>
<sequence length="188" mass="21782">MINKAVARRYAQALFSVAREKDLLEDLGNELRLIIDTIHANEKLLKIFQHQRISSTDKKELFIELFKERVSQTALNFLQLLFDKQRERFLEQIYEEYMAMANEARNIFEAEVRSAVELSAEDVKVLEDKLSRMTGKRVKVKTQVDPNLIGGVVVKLGDRILDGSVANRLKMLEEKLKEADFKEIGVRE</sequence>
<dbReference type="Pfam" id="PF00213">
    <property type="entry name" value="OSCP"/>
    <property type="match status" value="1"/>
</dbReference>
<evidence type="ECO:0000256" key="4">
    <source>
        <dbReference type="ARBA" id="ARBA00023065"/>
    </source>
</evidence>
<comment type="subcellular location">
    <subcellularLocation>
        <location evidence="8">Cell membrane</location>
        <topology evidence="8">Peripheral membrane protein</topology>
    </subcellularLocation>
    <subcellularLocation>
        <location evidence="1">Membrane</location>
    </subcellularLocation>
</comment>
<gene>
    <name evidence="8" type="primary">atpH</name>
    <name evidence="9" type="ORF">KKC1_29610</name>
</gene>
<evidence type="ECO:0000256" key="6">
    <source>
        <dbReference type="ARBA" id="ARBA00023196"/>
    </source>
</evidence>
<dbReference type="PROSITE" id="PS00389">
    <property type="entry name" value="ATPASE_DELTA"/>
    <property type="match status" value="1"/>
</dbReference>
<dbReference type="NCBIfam" id="NF004403">
    <property type="entry name" value="PRK05758.2-4"/>
    <property type="match status" value="1"/>
</dbReference>
<keyword evidence="4 8" id="KW-0406">Ion transport</keyword>
<evidence type="ECO:0000256" key="8">
    <source>
        <dbReference type="HAMAP-Rule" id="MF_01416"/>
    </source>
</evidence>
<dbReference type="PANTHER" id="PTHR11910">
    <property type="entry name" value="ATP SYNTHASE DELTA CHAIN"/>
    <property type="match status" value="1"/>
</dbReference>
<dbReference type="InterPro" id="IPR026015">
    <property type="entry name" value="ATP_synth_OSCP/delta_N_sf"/>
</dbReference>
<name>A0A1Z5HWE4_9FIRM</name>
<comment type="function">
    <text evidence="8">This protein is part of the stalk that links CF(0) to CF(1). It either transmits conformational changes from CF(0) to CF(1) or is implicated in proton conduction.</text>
</comment>
<evidence type="ECO:0000256" key="7">
    <source>
        <dbReference type="ARBA" id="ARBA00023310"/>
    </source>
</evidence>
<evidence type="ECO:0000256" key="5">
    <source>
        <dbReference type="ARBA" id="ARBA00023136"/>
    </source>
</evidence>
<keyword evidence="2 8" id="KW-0813">Transport</keyword>
<dbReference type="RefSeq" id="WP_088554896.1">
    <property type="nucleotide sequence ID" value="NZ_BDGJ01000168.1"/>
</dbReference>
<comment type="similarity">
    <text evidence="8">Belongs to the ATPase delta chain family.</text>
</comment>
<dbReference type="NCBIfam" id="TIGR01145">
    <property type="entry name" value="ATP_synt_delta"/>
    <property type="match status" value="1"/>
</dbReference>
<dbReference type="GO" id="GO:0005886">
    <property type="term" value="C:plasma membrane"/>
    <property type="evidence" value="ECO:0007669"/>
    <property type="project" value="UniProtKB-SubCell"/>
</dbReference>
<evidence type="ECO:0000256" key="3">
    <source>
        <dbReference type="ARBA" id="ARBA00022781"/>
    </source>
</evidence>
<accession>A0A1Z5HWE4</accession>
<reference evidence="10" key="1">
    <citation type="journal article" date="2017" name="Appl. Environ. Microbiol.">
        <title>Genomic analysis of Calderihabitans maritimus KKC1, a thermophilic hydrogenogenic carboxydotrophic bacterium isolated from marine sediment.</title>
        <authorList>
            <person name="Omae K."/>
            <person name="Yoneda Y."/>
            <person name="Fukuyama Y."/>
            <person name="Yoshida T."/>
            <person name="Sako Y."/>
        </authorList>
    </citation>
    <scope>NUCLEOTIDE SEQUENCE [LARGE SCALE GENOMIC DNA]</scope>
    <source>
        <strain evidence="10">KKC1</strain>
    </source>
</reference>
<dbReference type="Gene3D" id="1.10.520.20">
    <property type="entry name" value="N-terminal domain of the delta subunit of the F1F0-ATP synthase"/>
    <property type="match status" value="1"/>
</dbReference>
<dbReference type="Proteomes" id="UP000197032">
    <property type="component" value="Unassembled WGS sequence"/>
</dbReference>
<keyword evidence="3 8" id="KW-0375">Hydrogen ion transport</keyword>
<keyword evidence="7 8" id="KW-0066">ATP synthesis</keyword>
<keyword evidence="5 8" id="KW-0472">Membrane</keyword>
<evidence type="ECO:0000256" key="1">
    <source>
        <dbReference type="ARBA" id="ARBA00004370"/>
    </source>
</evidence>
<dbReference type="EMBL" id="BDGJ01000168">
    <property type="protein sequence ID" value="GAW93834.1"/>
    <property type="molecule type" value="Genomic_DNA"/>
</dbReference>
<evidence type="ECO:0000313" key="9">
    <source>
        <dbReference type="EMBL" id="GAW93834.1"/>
    </source>
</evidence>
<dbReference type="SUPFAM" id="SSF47928">
    <property type="entry name" value="N-terminal domain of the delta subunit of the F1F0-ATP synthase"/>
    <property type="match status" value="1"/>
</dbReference>
<dbReference type="GO" id="GO:0045259">
    <property type="term" value="C:proton-transporting ATP synthase complex"/>
    <property type="evidence" value="ECO:0007669"/>
    <property type="project" value="UniProtKB-KW"/>
</dbReference>
<dbReference type="GO" id="GO:0046933">
    <property type="term" value="F:proton-transporting ATP synthase activity, rotational mechanism"/>
    <property type="evidence" value="ECO:0007669"/>
    <property type="project" value="UniProtKB-UniRule"/>
</dbReference>
<organism evidence="9 10">
    <name type="scientific">Calderihabitans maritimus</name>
    <dbReference type="NCBI Taxonomy" id="1246530"/>
    <lineage>
        <taxon>Bacteria</taxon>
        <taxon>Bacillati</taxon>
        <taxon>Bacillota</taxon>
        <taxon>Clostridia</taxon>
        <taxon>Neomoorellales</taxon>
        <taxon>Calderihabitantaceae</taxon>
        <taxon>Calderihabitans</taxon>
    </lineage>
</organism>
<proteinExistence type="inferred from homology"/>
<evidence type="ECO:0000313" key="10">
    <source>
        <dbReference type="Proteomes" id="UP000197032"/>
    </source>
</evidence>
<keyword evidence="6 8" id="KW-0139">CF(1)</keyword>